<evidence type="ECO:0000313" key="2">
    <source>
        <dbReference type="EMBL" id="CAH0108790.1"/>
    </source>
</evidence>
<proteinExistence type="predicted"/>
<keyword evidence="3" id="KW-1185">Reference proteome</keyword>
<organism evidence="2 3">
    <name type="scientific">Daphnia galeata</name>
    <dbReference type="NCBI Taxonomy" id="27404"/>
    <lineage>
        <taxon>Eukaryota</taxon>
        <taxon>Metazoa</taxon>
        <taxon>Ecdysozoa</taxon>
        <taxon>Arthropoda</taxon>
        <taxon>Crustacea</taxon>
        <taxon>Branchiopoda</taxon>
        <taxon>Diplostraca</taxon>
        <taxon>Cladocera</taxon>
        <taxon>Anomopoda</taxon>
        <taxon>Daphniidae</taxon>
        <taxon>Daphnia</taxon>
    </lineage>
</organism>
<gene>
    <name evidence="2" type="ORF">DGAL_LOCUS12195</name>
</gene>
<name>A0A8J2RZY0_9CRUS</name>
<protein>
    <submittedName>
        <fullName evidence="2">Uncharacterized protein</fullName>
    </submittedName>
</protein>
<reference evidence="2" key="1">
    <citation type="submission" date="2021-11" db="EMBL/GenBank/DDBJ databases">
        <authorList>
            <person name="Schell T."/>
        </authorList>
    </citation>
    <scope>NUCLEOTIDE SEQUENCE</scope>
    <source>
        <strain evidence="2">M5</strain>
    </source>
</reference>
<dbReference type="OrthoDB" id="6342371at2759"/>
<dbReference type="Proteomes" id="UP000789390">
    <property type="component" value="Unassembled WGS sequence"/>
</dbReference>
<comment type="caution">
    <text evidence="2">The sequence shown here is derived from an EMBL/GenBank/DDBJ whole genome shotgun (WGS) entry which is preliminary data.</text>
</comment>
<accession>A0A8J2RZY0</accession>
<dbReference type="EMBL" id="CAKKLH010000287">
    <property type="protein sequence ID" value="CAH0108790.1"/>
    <property type="molecule type" value="Genomic_DNA"/>
</dbReference>
<evidence type="ECO:0000256" key="1">
    <source>
        <dbReference type="SAM" id="MobiDB-lite"/>
    </source>
</evidence>
<evidence type="ECO:0000313" key="3">
    <source>
        <dbReference type="Proteomes" id="UP000789390"/>
    </source>
</evidence>
<feature type="region of interest" description="Disordered" evidence="1">
    <location>
        <begin position="1"/>
        <end position="21"/>
    </location>
</feature>
<sequence length="150" mass="16422">MGQKHSSSEMADSEMPMTNRTDLSSHFTNVMSKTYQTDECFNCGAALEDNNLFIKSSGTSSKKSSTAVSVRCRQCLVCESTNVILEKFRAVISSSPRSIPILPTGIDATNQFSQTNHFIRHHTRTNNSSFETPAINTTVNTLAVSSSSFV</sequence>
<dbReference type="AlphaFoldDB" id="A0A8J2RZY0"/>